<proteinExistence type="predicted"/>
<accession>A0A812MM34</accession>
<comment type="caution">
    <text evidence="1">The sequence shown here is derived from an EMBL/GenBank/DDBJ whole genome shotgun (WGS) entry which is preliminary data.</text>
</comment>
<protein>
    <submittedName>
        <fullName evidence="1">Ogfod2 protein</fullName>
    </submittedName>
</protein>
<evidence type="ECO:0000313" key="1">
    <source>
        <dbReference type="EMBL" id="CAE7261246.1"/>
    </source>
</evidence>
<dbReference type="AlphaFoldDB" id="A0A812MM34"/>
<sequence length="140" mass="16084">AARQLVRPKVTLQKDGEFEGGEFWEAHEELLKRAWQEHGPLHADLYNFGPVFERRYLSPKLRAAVRLAREEGREEALQGLFEEILPGVFASEDLFTAAFRKDFLEELERINSAGIPTRRPNGMNRYGVILDQVGFEKALN</sequence>
<dbReference type="Pfam" id="PF25238">
    <property type="entry name" value="OGFOD2-like"/>
    <property type="match status" value="1"/>
</dbReference>
<evidence type="ECO:0000313" key="2">
    <source>
        <dbReference type="Proteomes" id="UP000601435"/>
    </source>
</evidence>
<feature type="non-terminal residue" evidence="1">
    <location>
        <position position="1"/>
    </location>
</feature>
<dbReference type="OrthoDB" id="1736837at2759"/>
<organism evidence="1 2">
    <name type="scientific">Symbiodinium necroappetens</name>
    <dbReference type="NCBI Taxonomy" id="1628268"/>
    <lineage>
        <taxon>Eukaryota</taxon>
        <taxon>Sar</taxon>
        <taxon>Alveolata</taxon>
        <taxon>Dinophyceae</taxon>
        <taxon>Suessiales</taxon>
        <taxon>Symbiodiniaceae</taxon>
        <taxon>Symbiodinium</taxon>
    </lineage>
</organism>
<reference evidence="1" key="1">
    <citation type="submission" date="2021-02" db="EMBL/GenBank/DDBJ databases">
        <authorList>
            <person name="Dougan E. K."/>
            <person name="Rhodes N."/>
            <person name="Thang M."/>
            <person name="Chan C."/>
        </authorList>
    </citation>
    <scope>NUCLEOTIDE SEQUENCE</scope>
</reference>
<dbReference type="Proteomes" id="UP000601435">
    <property type="component" value="Unassembled WGS sequence"/>
</dbReference>
<name>A0A812MM34_9DINO</name>
<dbReference type="EMBL" id="CAJNJA010010701">
    <property type="protein sequence ID" value="CAE7261246.1"/>
    <property type="molecule type" value="Genomic_DNA"/>
</dbReference>
<gene>
    <name evidence="1" type="primary">ogfod2</name>
    <name evidence="1" type="ORF">SNEC2469_LOCUS5975</name>
</gene>
<feature type="non-terminal residue" evidence="1">
    <location>
        <position position="140"/>
    </location>
</feature>
<keyword evidence="2" id="KW-1185">Reference proteome</keyword>